<organism evidence="3 4">
    <name type="scientific">Ditylenchus destructor</name>
    <dbReference type="NCBI Taxonomy" id="166010"/>
    <lineage>
        <taxon>Eukaryota</taxon>
        <taxon>Metazoa</taxon>
        <taxon>Ecdysozoa</taxon>
        <taxon>Nematoda</taxon>
        <taxon>Chromadorea</taxon>
        <taxon>Rhabditida</taxon>
        <taxon>Tylenchina</taxon>
        <taxon>Tylenchomorpha</taxon>
        <taxon>Sphaerularioidea</taxon>
        <taxon>Anguinidae</taxon>
        <taxon>Anguininae</taxon>
        <taxon>Ditylenchus</taxon>
    </lineage>
</organism>
<dbReference type="Proteomes" id="UP001201812">
    <property type="component" value="Unassembled WGS sequence"/>
</dbReference>
<dbReference type="AlphaFoldDB" id="A0AAD4QUB0"/>
<keyword evidence="4" id="KW-1185">Reference proteome</keyword>
<sequence length="102" mass="11010">MNSNVLLAFSGISLIFLLQTNFINADGGDEGPGGDDNPDEGGPGLDEGPPNPDPNNNDMLVGPDDSRMDQLDGHLLAYYIKQIEQLTKIVKSMRKSMNPSYS</sequence>
<keyword evidence="2" id="KW-0732">Signal</keyword>
<protein>
    <submittedName>
        <fullName evidence="3">Uncharacterized protein</fullName>
    </submittedName>
</protein>
<evidence type="ECO:0000256" key="1">
    <source>
        <dbReference type="SAM" id="MobiDB-lite"/>
    </source>
</evidence>
<reference evidence="3" key="1">
    <citation type="submission" date="2022-01" db="EMBL/GenBank/DDBJ databases">
        <title>Genome Sequence Resource for Two Populations of Ditylenchus destructor, the Migratory Endoparasitic Phytonematode.</title>
        <authorList>
            <person name="Zhang H."/>
            <person name="Lin R."/>
            <person name="Xie B."/>
        </authorList>
    </citation>
    <scope>NUCLEOTIDE SEQUENCE</scope>
    <source>
        <strain evidence="3">BazhouSP</strain>
    </source>
</reference>
<feature type="region of interest" description="Disordered" evidence="1">
    <location>
        <begin position="25"/>
        <end position="68"/>
    </location>
</feature>
<proteinExistence type="predicted"/>
<evidence type="ECO:0000313" key="4">
    <source>
        <dbReference type="Proteomes" id="UP001201812"/>
    </source>
</evidence>
<evidence type="ECO:0000256" key="2">
    <source>
        <dbReference type="SAM" id="SignalP"/>
    </source>
</evidence>
<evidence type="ECO:0000313" key="3">
    <source>
        <dbReference type="EMBL" id="KAI1701634.1"/>
    </source>
</evidence>
<feature type="compositionally biased region" description="Acidic residues" evidence="1">
    <location>
        <begin position="27"/>
        <end position="39"/>
    </location>
</feature>
<feature type="chain" id="PRO_5042261653" evidence="2">
    <location>
        <begin position="26"/>
        <end position="102"/>
    </location>
</feature>
<comment type="caution">
    <text evidence="3">The sequence shown here is derived from an EMBL/GenBank/DDBJ whole genome shotgun (WGS) entry which is preliminary data.</text>
</comment>
<dbReference type="EMBL" id="JAKKPZ010000114">
    <property type="protein sequence ID" value="KAI1701634.1"/>
    <property type="molecule type" value="Genomic_DNA"/>
</dbReference>
<gene>
    <name evidence="3" type="ORF">DdX_15979</name>
</gene>
<name>A0AAD4QUB0_9BILA</name>
<accession>A0AAD4QUB0</accession>
<feature type="signal peptide" evidence="2">
    <location>
        <begin position="1"/>
        <end position="25"/>
    </location>
</feature>